<dbReference type="Proteomes" id="UP000813427">
    <property type="component" value="Unassembled WGS sequence"/>
</dbReference>
<protein>
    <submittedName>
        <fullName evidence="2">Uncharacterized protein</fullName>
    </submittedName>
</protein>
<keyword evidence="1" id="KW-0472">Membrane</keyword>
<evidence type="ECO:0000313" key="3">
    <source>
        <dbReference type="Proteomes" id="UP000813427"/>
    </source>
</evidence>
<name>A0A8K0S8V4_9HYPO</name>
<keyword evidence="1" id="KW-0812">Transmembrane</keyword>
<dbReference type="AlphaFoldDB" id="A0A8K0S8V4"/>
<keyword evidence="3" id="KW-1185">Reference proteome</keyword>
<evidence type="ECO:0000256" key="1">
    <source>
        <dbReference type="SAM" id="Phobius"/>
    </source>
</evidence>
<feature type="transmembrane region" description="Helical" evidence="1">
    <location>
        <begin position="108"/>
        <end position="125"/>
    </location>
</feature>
<gene>
    <name evidence="2" type="ORF">BKA59DRAFT_464762</name>
</gene>
<sequence>MNAVSLLQPSSKWTLILTYQLRSPNSSPGRRFAATWRSVPNQRQTGLLLLLLFVVSLRSSLYLLFGTLLLALLEFVGLERGLRMLSKVSRCLSSIPVTKADRRPFSKIYSFLFLGNFAVACYTRLTNWD</sequence>
<accession>A0A8K0S8V4</accession>
<reference evidence="2" key="1">
    <citation type="journal article" date="2021" name="Nat. Commun.">
        <title>Genetic determinants of endophytism in the Arabidopsis root mycobiome.</title>
        <authorList>
            <person name="Mesny F."/>
            <person name="Miyauchi S."/>
            <person name="Thiergart T."/>
            <person name="Pickel B."/>
            <person name="Atanasova L."/>
            <person name="Karlsson M."/>
            <person name="Huettel B."/>
            <person name="Barry K.W."/>
            <person name="Haridas S."/>
            <person name="Chen C."/>
            <person name="Bauer D."/>
            <person name="Andreopoulos W."/>
            <person name="Pangilinan J."/>
            <person name="LaButti K."/>
            <person name="Riley R."/>
            <person name="Lipzen A."/>
            <person name="Clum A."/>
            <person name="Drula E."/>
            <person name="Henrissat B."/>
            <person name="Kohler A."/>
            <person name="Grigoriev I.V."/>
            <person name="Martin F.M."/>
            <person name="Hacquard S."/>
        </authorList>
    </citation>
    <scope>NUCLEOTIDE SEQUENCE</scope>
    <source>
        <strain evidence="2">MPI-SDFR-AT-0068</strain>
    </source>
</reference>
<feature type="transmembrane region" description="Helical" evidence="1">
    <location>
        <begin position="47"/>
        <end position="73"/>
    </location>
</feature>
<comment type="caution">
    <text evidence="2">The sequence shown here is derived from an EMBL/GenBank/DDBJ whole genome shotgun (WGS) entry which is preliminary data.</text>
</comment>
<keyword evidence="1" id="KW-1133">Transmembrane helix</keyword>
<organism evidence="2 3">
    <name type="scientific">Fusarium tricinctum</name>
    <dbReference type="NCBI Taxonomy" id="61284"/>
    <lineage>
        <taxon>Eukaryota</taxon>
        <taxon>Fungi</taxon>
        <taxon>Dikarya</taxon>
        <taxon>Ascomycota</taxon>
        <taxon>Pezizomycotina</taxon>
        <taxon>Sordariomycetes</taxon>
        <taxon>Hypocreomycetidae</taxon>
        <taxon>Hypocreales</taxon>
        <taxon>Nectriaceae</taxon>
        <taxon>Fusarium</taxon>
        <taxon>Fusarium tricinctum species complex</taxon>
    </lineage>
</organism>
<dbReference type="EMBL" id="JAGPXF010000001">
    <property type="protein sequence ID" value="KAH7262942.1"/>
    <property type="molecule type" value="Genomic_DNA"/>
</dbReference>
<proteinExistence type="predicted"/>
<evidence type="ECO:0000313" key="2">
    <source>
        <dbReference type="EMBL" id="KAH7262942.1"/>
    </source>
</evidence>